<evidence type="ECO:0000313" key="2">
    <source>
        <dbReference type="EMBL" id="OAG11115.1"/>
    </source>
</evidence>
<dbReference type="EMBL" id="KV441549">
    <property type="protein sequence ID" value="OAG11115.1"/>
    <property type="molecule type" value="Genomic_DNA"/>
</dbReference>
<feature type="region of interest" description="Disordered" evidence="1">
    <location>
        <begin position="100"/>
        <end position="119"/>
    </location>
</feature>
<feature type="region of interest" description="Disordered" evidence="1">
    <location>
        <begin position="237"/>
        <end position="274"/>
    </location>
</feature>
<reference evidence="2 3" key="1">
    <citation type="submission" date="2016-05" db="EMBL/GenBank/DDBJ databases">
        <title>Comparative analysis of secretome profiles of manganese(II)-oxidizing ascomycete fungi.</title>
        <authorList>
            <consortium name="DOE Joint Genome Institute"/>
            <person name="Zeiner C.A."/>
            <person name="Purvine S.O."/>
            <person name="Zink E.M."/>
            <person name="Wu S."/>
            <person name="Pasa-Tolic L."/>
            <person name="Chaput D.L."/>
            <person name="Haridas S."/>
            <person name="Grigoriev I.V."/>
            <person name="Santelli C.M."/>
            <person name="Hansel C.M."/>
        </authorList>
    </citation>
    <scope>NUCLEOTIDE SEQUENCE [LARGE SCALE GENOMIC DNA]</scope>
    <source>
        <strain evidence="2 3">AP3s5-JAC2a</strain>
    </source>
</reference>
<dbReference type="RefSeq" id="XP_018041480.1">
    <property type="nucleotide sequence ID" value="XM_018180032.1"/>
</dbReference>
<dbReference type="Proteomes" id="UP000077069">
    <property type="component" value="Unassembled WGS sequence"/>
</dbReference>
<dbReference type="AlphaFoldDB" id="A0A177CU94"/>
<sequence>MRCLGTTLDGTRCELPAGGQPYCHKHDWQQYPHGSPHARVLYGPAHKRDLLCLTPSAPSVEEESETKTIKPRSKMAASRPEPASKTRSTSKLSLDEIAKTTTTQPNPGTPPKPILNKEPAAVRGPSTLAALRKTKPPIRTLAFSRSAFLPAKKKATAPLPVFPPTEPLPKTHPKPKTTYTDEGKQPQVQPSLSDPGEPEPRRSAARTLGSFNRAPSAIARLEEKVDELAGRVGRLELQTGDIKEETGDIKEETGDIKEETGDIKEEKVDGKEKE</sequence>
<protein>
    <submittedName>
        <fullName evidence="2">Uncharacterized protein</fullName>
    </submittedName>
</protein>
<gene>
    <name evidence="2" type="ORF">CC84DRAFT_1173397</name>
</gene>
<feature type="region of interest" description="Disordered" evidence="1">
    <location>
        <begin position="56"/>
        <end position="95"/>
    </location>
</feature>
<name>A0A177CU94_9PLEO</name>
<accession>A0A177CU94</accession>
<evidence type="ECO:0000256" key="1">
    <source>
        <dbReference type="SAM" id="MobiDB-lite"/>
    </source>
</evidence>
<feature type="region of interest" description="Disordered" evidence="1">
    <location>
        <begin position="155"/>
        <end position="216"/>
    </location>
</feature>
<feature type="compositionally biased region" description="Basic and acidic residues" evidence="1">
    <location>
        <begin position="241"/>
        <end position="274"/>
    </location>
</feature>
<proteinExistence type="predicted"/>
<evidence type="ECO:0000313" key="3">
    <source>
        <dbReference type="Proteomes" id="UP000077069"/>
    </source>
</evidence>
<dbReference type="InParanoid" id="A0A177CU94"/>
<keyword evidence="3" id="KW-1185">Reference proteome</keyword>
<dbReference type="GeneID" id="28763518"/>
<organism evidence="2 3">
    <name type="scientific">Paraphaeosphaeria sporulosa</name>
    <dbReference type="NCBI Taxonomy" id="1460663"/>
    <lineage>
        <taxon>Eukaryota</taxon>
        <taxon>Fungi</taxon>
        <taxon>Dikarya</taxon>
        <taxon>Ascomycota</taxon>
        <taxon>Pezizomycotina</taxon>
        <taxon>Dothideomycetes</taxon>
        <taxon>Pleosporomycetidae</taxon>
        <taxon>Pleosporales</taxon>
        <taxon>Massarineae</taxon>
        <taxon>Didymosphaeriaceae</taxon>
        <taxon>Paraphaeosphaeria</taxon>
    </lineage>
</organism>